<dbReference type="NCBIfam" id="TIGR01297">
    <property type="entry name" value="CDF"/>
    <property type="match status" value="1"/>
</dbReference>
<evidence type="ECO:0000256" key="8">
    <source>
        <dbReference type="SAM" id="MobiDB-lite"/>
    </source>
</evidence>
<dbReference type="Pfam" id="PF16916">
    <property type="entry name" value="ZT_dimer"/>
    <property type="match status" value="1"/>
</dbReference>
<sequence length="498" mass="54760">MVDSMLSKLRKMLCGKTGSVMSMLFMTSSFFLVEIIVGYATNSMALVADSFHMLSDVISLIIGFFALRFSKRSHRTERNTFGWQRAEVLGALVNSLFLIALCFSILVESLKRLVEPESLKNPVLVLIVGAVGLAVNVIGLMLFHEHGHGHSHGGSNGHKDNHGNKHVTENVENKNVQIAIQSGPRREKESHKTVDHTIHEGTENNGIETDDVEQLESDHSALEDEDESRDKTDGDVVCNGKETVGIETNDTEHSSDHGEPEDEDKSRNHCTSASNGEDENSLSVSSNSAKSDVKVKSSAQLNMRGVYLHVLGDALGSVIVIISALIIKYASGKWTVYVDPGMSILMVCLILKSSIPLMRESSMILLQTVPTHIKIKEVQDRLLGHVEGVLGVHEFHVWQLAGNKIIASAHIRCRSPDEYMGIASKMKGFFHNEGIHSTTIQPEFVTDGKKGNECALECGQDKACAGERCCPEETGTELRKRSPLNHDEGTINHRFNMV</sequence>
<dbReference type="PANTHER" id="PTHR45820:SF4">
    <property type="entry name" value="ZINC TRANSPORTER 63C, ISOFORM F"/>
    <property type="match status" value="1"/>
</dbReference>
<feature type="region of interest" description="Disordered" evidence="8">
    <location>
        <begin position="148"/>
        <end position="289"/>
    </location>
</feature>
<feature type="compositionally biased region" description="Basic and acidic residues" evidence="8">
    <location>
        <begin position="184"/>
        <end position="202"/>
    </location>
</feature>
<evidence type="ECO:0000256" key="7">
    <source>
        <dbReference type="ARBA" id="ARBA00023136"/>
    </source>
</evidence>
<keyword evidence="7 9" id="KW-0472">Membrane</keyword>
<dbReference type="Pfam" id="PF01545">
    <property type="entry name" value="Cation_efflux"/>
    <property type="match status" value="1"/>
</dbReference>
<evidence type="ECO:0000259" key="10">
    <source>
        <dbReference type="Pfam" id="PF01545"/>
    </source>
</evidence>
<feature type="compositionally biased region" description="Basic and acidic residues" evidence="8">
    <location>
        <begin position="157"/>
        <end position="172"/>
    </location>
</feature>
<evidence type="ECO:0000256" key="5">
    <source>
        <dbReference type="ARBA" id="ARBA00022833"/>
    </source>
</evidence>
<evidence type="ECO:0000313" key="12">
    <source>
        <dbReference type="EMBL" id="CAH3189246.1"/>
    </source>
</evidence>
<gene>
    <name evidence="12" type="ORF">PEVE_00019177</name>
</gene>
<feature type="transmembrane region" description="Helical" evidence="9">
    <location>
        <begin position="88"/>
        <end position="107"/>
    </location>
</feature>
<protein>
    <recommendedName>
        <fullName evidence="14">Zinc transporter 1</fullName>
    </recommendedName>
</protein>
<evidence type="ECO:0008006" key="14">
    <source>
        <dbReference type="Google" id="ProtNLM"/>
    </source>
</evidence>
<feature type="transmembrane region" description="Helical" evidence="9">
    <location>
        <begin position="46"/>
        <end position="67"/>
    </location>
</feature>
<keyword evidence="3" id="KW-0813">Transport</keyword>
<evidence type="ECO:0000313" key="13">
    <source>
        <dbReference type="Proteomes" id="UP001159427"/>
    </source>
</evidence>
<reference evidence="12 13" key="1">
    <citation type="submission" date="2022-05" db="EMBL/GenBank/DDBJ databases">
        <authorList>
            <consortium name="Genoscope - CEA"/>
            <person name="William W."/>
        </authorList>
    </citation>
    <scope>NUCLEOTIDE SEQUENCE [LARGE SCALE GENOMIC DNA]</scope>
</reference>
<dbReference type="Gene3D" id="1.20.1510.10">
    <property type="entry name" value="Cation efflux protein transmembrane domain"/>
    <property type="match status" value="2"/>
</dbReference>
<dbReference type="Proteomes" id="UP001159427">
    <property type="component" value="Unassembled WGS sequence"/>
</dbReference>
<feature type="transmembrane region" description="Helical" evidence="9">
    <location>
        <begin position="20"/>
        <end position="40"/>
    </location>
</feature>
<evidence type="ECO:0000256" key="6">
    <source>
        <dbReference type="ARBA" id="ARBA00022989"/>
    </source>
</evidence>
<keyword evidence="4 9" id="KW-0812">Transmembrane</keyword>
<dbReference type="InterPro" id="IPR027470">
    <property type="entry name" value="Cation_efflux_CTD"/>
</dbReference>
<comment type="caution">
    <text evidence="12">The sequence shown here is derived from an EMBL/GenBank/DDBJ whole genome shotgun (WGS) entry which is preliminary data.</text>
</comment>
<name>A0ABN8SEF4_9CNID</name>
<evidence type="ECO:0000256" key="2">
    <source>
        <dbReference type="ARBA" id="ARBA00008873"/>
    </source>
</evidence>
<dbReference type="EMBL" id="CALNXI010002594">
    <property type="protein sequence ID" value="CAH3189246.1"/>
    <property type="molecule type" value="Genomic_DNA"/>
</dbReference>
<keyword evidence="6 9" id="KW-1133">Transmembrane helix</keyword>
<organism evidence="12 13">
    <name type="scientific">Porites evermanni</name>
    <dbReference type="NCBI Taxonomy" id="104178"/>
    <lineage>
        <taxon>Eukaryota</taxon>
        <taxon>Metazoa</taxon>
        <taxon>Cnidaria</taxon>
        <taxon>Anthozoa</taxon>
        <taxon>Hexacorallia</taxon>
        <taxon>Scleractinia</taxon>
        <taxon>Fungiina</taxon>
        <taxon>Poritidae</taxon>
        <taxon>Porites</taxon>
    </lineage>
</organism>
<dbReference type="InterPro" id="IPR027469">
    <property type="entry name" value="Cation_efflux_TMD_sf"/>
</dbReference>
<dbReference type="PANTHER" id="PTHR45820">
    <property type="entry name" value="FI23527P1"/>
    <property type="match status" value="1"/>
</dbReference>
<evidence type="ECO:0000259" key="11">
    <source>
        <dbReference type="Pfam" id="PF16916"/>
    </source>
</evidence>
<evidence type="ECO:0000256" key="3">
    <source>
        <dbReference type="ARBA" id="ARBA00022448"/>
    </source>
</evidence>
<feature type="domain" description="Cation efflux protein transmembrane" evidence="10">
    <location>
        <begin position="23"/>
        <end position="366"/>
    </location>
</feature>
<evidence type="ECO:0000256" key="4">
    <source>
        <dbReference type="ARBA" id="ARBA00022692"/>
    </source>
</evidence>
<comment type="subcellular location">
    <subcellularLocation>
        <location evidence="1">Membrane</location>
        <topology evidence="1">Multi-pass membrane protein</topology>
    </subcellularLocation>
</comment>
<proteinExistence type="inferred from homology"/>
<comment type="similarity">
    <text evidence="2">Belongs to the cation diffusion facilitator (CDF) transporter (TC 2.A.4) family. SLC30A subfamily.</text>
</comment>
<dbReference type="InterPro" id="IPR002524">
    <property type="entry name" value="Cation_efflux"/>
</dbReference>
<feature type="transmembrane region" description="Helical" evidence="9">
    <location>
        <begin position="123"/>
        <end position="143"/>
    </location>
</feature>
<dbReference type="InterPro" id="IPR058533">
    <property type="entry name" value="Cation_efflux_TM"/>
</dbReference>
<evidence type="ECO:0000256" key="1">
    <source>
        <dbReference type="ARBA" id="ARBA00004141"/>
    </source>
</evidence>
<feature type="domain" description="Cation efflux protein cytoplasmic" evidence="11">
    <location>
        <begin position="371"/>
        <end position="414"/>
    </location>
</feature>
<feature type="compositionally biased region" description="Basic and acidic residues" evidence="8">
    <location>
        <begin position="216"/>
        <end position="234"/>
    </location>
</feature>
<accession>A0ABN8SEF4</accession>
<evidence type="ECO:0000256" key="9">
    <source>
        <dbReference type="SAM" id="Phobius"/>
    </source>
</evidence>
<dbReference type="SUPFAM" id="SSF161111">
    <property type="entry name" value="Cation efflux protein transmembrane domain-like"/>
    <property type="match status" value="1"/>
</dbReference>
<keyword evidence="13" id="KW-1185">Reference proteome</keyword>
<feature type="transmembrane region" description="Helical" evidence="9">
    <location>
        <begin position="306"/>
        <end position="330"/>
    </location>
</feature>
<keyword evidence="5" id="KW-0862">Zinc</keyword>